<dbReference type="RefSeq" id="WP_302720763.1">
    <property type="nucleotide sequence ID" value="NZ_JAULRU010000215.1"/>
</dbReference>
<evidence type="ECO:0000256" key="2">
    <source>
        <dbReference type="ARBA" id="ARBA00022801"/>
    </source>
</evidence>
<feature type="active site" evidence="6">
    <location>
        <position position="574"/>
    </location>
</feature>
<dbReference type="PANTHER" id="PTHR22298">
    <property type="entry name" value="ENDO-1,4-BETA-GLUCANASE"/>
    <property type="match status" value="1"/>
</dbReference>
<keyword evidence="3 6" id="KW-0119">Carbohydrate metabolism</keyword>
<dbReference type="InterPro" id="IPR001701">
    <property type="entry name" value="Glyco_hydro_9"/>
</dbReference>
<evidence type="ECO:0000259" key="10">
    <source>
        <dbReference type="Pfam" id="PF02927"/>
    </source>
</evidence>
<dbReference type="InterPro" id="IPR013783">
    <property type="entry name" value="Ig-like_fold"/>
</dbReference>
<feature type="domain" description="Cellulase Ig-like" evidence="10">
    <location>
        <begin position="56"/>
        <end position="135"/>
    </location>
</feature>
<organism evidence="11 12">
    <name type="scientific">Gilvimarinus gilvus</name>
    <dbReference type="NCBI Taxonomy" id="3058038"/>
    <lineage>
        <taxon>Bacteria</taxon>
        <taxon>Pseudomonadati</taxon>
        <taxon>Pseudomonadota</taxon>
        <taxon>Gammaproteobacteria</taxon>
        <taxon>Cellvibrionales</taxon>
        <taxon>Cellvibrionaceae</taxon>
        <taxon>Gilvimarinus</taxon>
    </lineage>
</organism>
<gene>
    <name evidence="11" type="ORF">SCD92_12140</name>
</gene>
<evidence type="ECO:0000256" key="8">
    <source>
        <dbReference type="SAM" id="MobiDB-lite"/>
    </source>
</evidence>
<keyword evidence="12" id="KW-1185">Reference proteome</keyword>
<dbReference type="Pfam" id="PF00759">
    <property type="entry name" value="Glyco_hydro_9"/>
    <property type="match status" value="1"/>
</dbReference>
<dbReference type="EC" id="3.2.1.4" evidence="7"/>
<keyword evidence="5 6" id="KW-0624">Polysaccharide degradation</keyword>
<proteinExistence type="inferred from homology"/>
<protein>
    <recommendedName>
        <fullName evidence="7">Endoglucanase</fullName>
        <ecNumber evidence="7">3.2.1.4</ecNumber>
    </recommendedName>
</protein>
<name>A0ABU4RZM4_9GAMM</name>
<evidence type="ECO:0000259" key="9">
    <source>
        <dbReference type="Pfam" id="PF00759"/>
    </source>
</evidence>
<feature type="signal peptide" evidence="7">
    <location>
        <begin position="1"/>
        <end position="19"/>
    </location>
</feature>
<feature type="compositionally biased region" description="Low complexity" evidence="8">
    <location>
        <begin position="29"/>
        <end position="49"/>
    </location>
</feature>
<keyword evidence="4 6" id="KW-0326">Glycosidase</keyword>
<dbReference type="CDD" id="cd02850">
    <property type="entry name" value="E_set_Cellulase_N"/>
    <property type="match status" value="1"/>
</dbReference>
<feature type="domain" description="Glycoside hydrolase family 9" evidence="9">
    <location>
        <begin position="148"/>
        <end position="595"/>
    </location>
</feature>
<dbReference type="SUPFAM" id="SSF81296">
    <property type="entry name" value="E set domains"/>
    <property type="match status" value="1"/>
</dbReference>
<keyword evidence="7" id="KW-0136">Cellulose degradation</keyword>
<keyword evidence="2 6" id="KW-0378">Hydrolase</keyword>
<accession>A0ABU4RZM4</accession>
<dbReference type="InterPro" id="IPR012341">
    <property type="entry name" value="6hp_glycosidase-like_sf"/>
</dbReference>
<keyword evidence="7" id="KW-0732">Signal</keyword>
<evidence type="ECO:0000256" key="7">
    <source>
        <dbReference type="RuleBase" id="RU361166"/>
    </source>
</evidence>
<dbReference type="InterPro" id="IPR014756">
    <property type="entry name" value="Ig_E-set"/>
</dbReference>
<evidence type="ECO:0000313" key="12">
    <source>
        <dbReference type="Proteomes" id="UP001273505"/>
    </source>
</evidence>
<evidence type="ECO:0000256" key="6">
    <source>
        <dbReference type="PROSITE-ProRule" id="PRU10060"/>
    </source>
</evidence>
<dbReference type="EMBL" id="JAXAFO010000019">
    <property type="protein sequence ID" value="MDX6850114.1"/>
    <property type="molecule type" value="Genomic_DNA"/>
</dbReference>
<dbReference type="InterPro" id="IPR004197">
    <property type="entry name" value="Cellulase_Ig-like"/>
</dbReference>
<dbReference type="Gene3D" id="2.60.40.10">
    <property type="entry name" value="Immunoglobulins"/>
    <property type="match status" value="1"/>
</dbReference>
<dbReference type="Proteomes" id="UP001273505">
    <property type="component" value="Unassembled WGS sequence"/>
</dbReference>
<feature type="region of interest" description="Disordered" evidence="8">
    <location>
        <begin position="23"/>
        <end position="49"/>
    </location>
</feature>
<dbReference type="InterPro" id="IPR033126">
    <property type="entry name" value="Glyco_hydro_9_Asp/Glu_AS"/>
</dbReference>
<evidence type="ECO:0000313" key="11">
    <source>
        <dbReference type="EMBL" id="MDX6850114.1"/>
    </source>
</evidence>
<dbReference type="PROSITE" id="PS51257">
    <property type="entry name" value="PROKAR_LIPOPROTEIN"/>
    <property type="match status" value="1"/>
</dbReference>
<evidence type="ECO:0000256" key="3">
    <source>
        <dbReference type="ARBA" id="ARBA00023277"/>
    </source>
</evidence>
<dbReference type="InterPro" id="IPR008928">
    <property type="entry name" value="6-hairpin_glycosidase_sf"/>
</dbReference>
<feature type="active site" evidence="6">
    <location>
        <position position="583"/>
    </location>
</feature>
<dbReference type="PROSITE" id="PS00698">
    <property type="entry name" value="GH9_3"/>
    <property type="match status" value="1"/>
</dbReference>
<dbReference type="Gene3D" id="1.50.10.10">
    <property type="match status" value="1"/>
</dbReference>
<evidence type="ECO:0000256" key="4">
    <source>
        <dbReference type="ARBA" id="ARBA00023295"/>
    </source>
</evidence>
<evidence type="ECO:0000256" key="1">
    <source>
        <dbReference type="ARBA" id="ARBA00007072"/>
    </source>
</evidence>
<dbReference type="Pfam" id="PF02927">
    <property type="entry name" value="CelD_N"/>
    <property type="match status" value="1"/>
</dbReference>
<comment type="caution">
    <text evidence="11">The sequence shown here is derived from an EMBL/GenBank/DDBJ whole genome shotgun (WGS) entry which is preliminary data.</text>
</comment>
<feature type="chain" id="PRO_5045001843" description="Endoglucanase" evidence="7">
    <location>
        <begin position="20"/>
        <end position="606"/>
    </location>
</feature>
<comment type="similarity">
    <text evidence="1 6 7">Belongs to the glycosyl hydrolase 9 (cellulase E) family.</text>
</comment>
<sequence length="606" mass="64039">MKPLRIKAALALCSAFVLASCGSSGGGSSNSNPSSSASSQSSSEASSESSSSVESAGRILLNQIGFAPQAAKVAVVPEVSATAFSVINTDTEVAVLEGELSAFSEWTPANQVVAQADFSDLQDPGTYVIRVAGAEDSDPFVIASQPYKALNIGALKAFYFNRASSALAAEHAGDWARAAGHPDTDVLVHASAASAERPEGTSISAPKGWYDAGDFGKYIVNSGISTYTLLAALEHHGAFYAATDAGIPESGNDTPDILEEAMWNLEWMLDMQDPNDGGVYHKLTTKNFAGAVMPAEGTEPRYVVQKGTSATLNFAAVMAVASRVVAEHEAVYSGLSDDMLAAAQSAWQWAQANPNVAYQQPEDIQTGGYGDSRFEDEFAWAAVELYITTGDDDYLQAANLESISNGVPGWANTDGLAWVSLAKHRANLTAAADQALIESRIVELADSIVADMNSSAYGVPLVAGNFYWGSNGGALNKAMMVLQAYDYSADMKYVNAAQALLDYTLGRNPTEYSYVTGFGARPPMHIHHRQSEADNVVDPVPGFLAGGPNTNAQNDCGADNYPYGDEAVARAYLDHWCSYSTNEVTINWNAPLVYVTGALESIYGGE</sequence>
<evidence type="ECO:0000256" key="5">
    <source>
        <dbReference type="ARBA" id="ARBA00023326"/>
    </source>
</evidence>
<comment type="catalytic activity">
    <reaction evidence="7">
        <text>Endohydrolysis of (1-&gt;4)-beta-D-glucosidic linkages in cellulose, lichenin and cereal beta-D-glucans.</text>
        <dbReference type="EC" id="3.2.1.4"/>
    </reaction>
</comment>
<dbReference type="SUPFAM" id="SSF48208">
    <property type="entry name" value="Six-hairpin glycosidases"/>
    <property type="match status" value="1"/>
</dbReference>
<dbReference type="GO" id="GO:0016787">
    <property type="term" value="F:hydrolase activity"/>
    <property type="evidence" value="ECO:0007669"/>
    <property type="project" value="UniProtKB-KW"/>
</dbReference>
<reference evidence="11 12" key="1">
    <citation type="submission" date="2023-11" db="EMBL/GenBank/DDBJ databases">
        <title>Gilvimarinus fulvus sp. nov., isolated from the surface of Kelp.</title>
        <authorList>
            <person name="Sun Y.Y."/>
            <person name="Gong Y."/>
            <person name="Du Z.J."/>
        </authorList>
    </citation>
    <scope>NUCLEOTIDE SEQUENCE [LARGE SCALE GENOMIC DNA]</scope>
    <source>
        <strain evidence="11 12">SDUM040013</strain>
    </source>
</reference>